<evidence type="ECO:0000256" key="1">
    <source>
        <dbReference type="ARBA" id="ARBA00005232"/>
    </source>
</evidence>
<comment type="similarity">
    <text evidence="1">Belongs to the carnitine/choline acetyltransferase family.</text>
</comment>
<comment type="function">
    <text evidence="5">Catalyzes the reversible synthesis of acetylcholine (ACh) from acetyl CoA and choline at cholinergic synapses.</text>
</comment>
<dbReference type="GO" id="GO:0005737">
    <property type="term" value="C:cytoplasm"/>
    <property type="evidence" value="ECO:0007669"/>
    <property type="project" value="TreeGrafter"/>
</dbReference>
<dbReference type="InterPro" id="IPR042231">
    <property type="entry name" value="Cho/carn_acyl_trans_2"/>
</dbReference>
<dbReference type="PANTHER" id="PTHR22589">
    <property type="entry name" value="CARNITINE O-ACYLTRANSFERASE"/>
    <property type="match status" value="1"/>
</dbReference>
<evidence type="ECO:0000256" key="7">
    <source>
        <dbReference type="ARBA" id="ARBA00040495"/>
    </source>
</evidence>
<reference evidence="11" key="3">
    <citation type="submission" date="2025-09" db="UniProtKB">
        <authorList>
            <consortium name="Ensembl"/>
        </authorList>
    </citation>
    <scope>IDENTIFICATION</scope>
</reference>
<evidence type="ECO:0000313" key="11">
    <source>
        <dbReference type="Ensembl" id="ENSSFOP00015010063.2"/>
    </source>
</evidence>
<dbReference type="GO" id="GO:0008292">
    <property type="term" value="P:acetylcholine biosynthetic process"/>
    <property type="evidence" value="ECO:0007669"/>
    <property type="project" value="TreeGrafter"/>
</dbReference>
<dbReference type="GO" id="GO:0007274">
    <property type="term" value="P:neuromuscular synaptic transmission"/>
    <property type="evidence" value="ECO:0007669"/>
    <property type="project" value="TreeGrafter"/>
</dbReference>
<keyword evidence="2" id="KW-0808">Transferase</keyword>
<dbReference type="Proteomes" id="UP000694397">
    <property type="component" value="Chromosome 8"/>
</dbReference>
<dbReference type="InterPro" id="IPR039551">
    <property type="entry name" value="Cho/carn_acyl_trans"/>
</dbReference>
<dbReference type="GeneTree" id="ENSGT01150000286917"/>
<comment type="catalytic activity">
    <reaction evidence="8">
        <text>choline + acetyl-CoA = acetylcholine + CoA</text>
        <dbReference type="Rhea" id="RHEA:18821"/>
        <dbReference type="ChEBI" id="CHEBI:15354"/>
        <dbReference type="ChEBI" id="CHEBI:15355"/>
        <dbReference type="ChEBI" id="CHEBI:57287"/>
        <dbReference type="ChEBI" id="CHEBI:57288"/>
        <dbReference type="EC" id="2.3.1.6"/>
    </reaction>
</comment>
<dbReference type="EC" id="2.3.1.6" evidence="6"/>
<evidence type="ECO:0000313" key="12">
    <source>
        <dbReference type="Proteomes" id="UP000694397"/>
    </source>
</evidence>
<dbReference type="Pfam" id="PF00755">
    <property type="entry name" value="Carn_acyltransf"/>
    <property type="match status" value="1"/>
</dbReference>
<evidence type="ECO:0000256" key="4">
    <source>
        <dbReference type="ARBA" id="ARBA00023315"/>
    </source>
</evidence>
<evidence type="ECO:0000256" key="2">
    <source>
        <dbReference type="ARBA" id="ARBA00022679"/>
    </source>
</evidence>
<proteinExistence type="inferred from homology"/>
<evidence type="ECO:0000256" key="5">
    <source>
        <dbReference type="ARBA" id="ARBA00037088"/>
    </source>
</evidence>
<feature type="active site" description="Proton acceptor" evidence="9">
    <location>
        <position position="63"/>
    </location>
</feature>
<dbReference type="InterPro" id="IPR023213">
    <property type="entry name" value="CAT-like_dom_sf"/>
</dbReference>
<keyword evidence="4" id="KW-0012">Acyltransferase</keyword>
<keyword evidence="3" id="KW-0530">Neurotransmitter biosynthesis</keyword>
<evidence type="ECO:0000256" key="8">
    <source>
        <dbReference type="ARBA" id="ARBA00048143"/>
    </source>
</evidence>
<dbReference type="GO" id="GO:0045202">
    <property type="term" value="C:synapse"/>
    <property type="evidence" value="ECO:0007669"/>
    <property type="project" value="GOC"/>
</dbReference>
<dbReference type="Gene3D" id="3.30.559.10">
    <property type="entry name" value="Chloramphenicol acetyltransferase-like domain"/>
    <property type="match status" value="1"/>
</dbReference>
<sequence>MCVLCLDSMCVLCLDNRNDIELTDTNRALQMLHGGGFGKNGGSLHMFQFIIGMDSACGGVYEHSPFEGIVLVQCTEYQLSNMKKVYSTLTKASSVQDLPAPKRLHWKCSPDVQALLSSAGKLQRQFTISSHFVCVFQKMSPDAYIQLAIQLAFYRYNGKFASTYESTLVCRFCEGRVGNIRSSMTDAKSSVHEAEKMKKLWDAIKAQTNYSILAITGMAVDNHLLGLREIAQEMNMEKPDIYSDETYFISNQFILTTSQVPITAEMFCCYGLVVPNGYGVCYNPQSDYIIFSVSSFQDGKETCSSGFVKAGGSYSEKLQLILMLPQTD</sequence>
<dbReference type="InterPro" id="IPR000542">
    <property type="entry name" value="Carn_acyl_trans"/>
</dbReference>
<feature type="domain" description="Choline/carnitine acyltransferase" evidence="10">
    <location>
        <begin position="7"/>
        <end position="309"/>
    </location>
</feature>
<keyword evidence="12" id="KW-1185">Reference proteome</keyword>
<evidence type="ECO:0000256" key="9">
    <source>
        <dbReference type="PIRSR" id="PIRSR600542-1"/>
    </source>
</evidence>
<dbReference type="OrthoDB" id="240216at2759"/>
<evidence type="ECO:0000256" key="6">
    <source>
        <dbReference type="ARBA" id="ARBA00039091"/>
    </source>
</evidence>
<dbReference type="AlphaFoldDB" id="A0A8C9RCB9"/>
<dbReference type="PANTHER" id="PTHR22589:SF14">
    <property type="entry name" value="CHOLINE O-ACETYLTRANSFERASE"/>
    <property type="match status" value="1"/>
</dbReference>
<dbReference type="GO" id="GO:0043005">
    <property type="term" value="C:neuron projection"/>
    <property type="evidence" value="ECO:0007669"/>
    <property type="project" value="TreeGrafter"/>
</dbReference>
<dbReference type="SUPFAM" id="SSF52777">
    <property type="entry name" value="CoA-dependent acyltransferases"/>
    <property type="match status" value="2"/>
</dbReference>
<reference evidence="11" key="2">
    <citation type="submission" date="2025-08" db="UniProtKB">
        <authorList>
            <consortium name="Ensembl"/>
        </authorList>
    </citation>
    <scope>IDENTIFICATION</scope>
</reference>
<dbReference type="Gene3D" id="3.30.559.70">
    <property type="entry name" value="Choline/Carnitine o-acyltransferase, domain 2"/>
    <property type="match status" value="1"/>
</dbReference>
<protein>
    <recommendedName>
        <fullName evidence="7">Choline O-acetyltransferase</fullName>
        <ecNumber evidence="6">2.3.1.6</ecNumber>
    </recommendedName>
</protein>
<evidence type="ECO:0000259" key="10">
    <source>
        <dbReference type="Pfam" id="PF00755"/>
    </source>
</evidence>
<organism evidence="11 12">
    <name type="scientific">Scleropages formosus</name>
    <name type="common">Asian bonytongue</name>
    <name type="synonym">Osteoglossum formosum</name>
    <dbReference type="NCBI Taxonomy" id="113540"/>
    <lineage>
        <taxon>Eukaryota</taxon>
        <taxon>Metazoa</taxon>
        <taxon>Chordata</taxon>
        <taxon>Craniata</taxon>
        <taxon>Vertebrata</taxon>
        <taxon>Euteleostomi</taxon>
        <taxon>Actinopterygii</taxon>
        <taxon>Neopterygii</taxon>
        <taxon>Teleostei</taxon>
        <taxon>Osteoglossocephala</taxon>
        <taxon>Osteoglossomorpha</taxon>
        <taxon>Osteoglossiformes</taxon>
        <taxon>Osteoglossidae</taxon>
        <taxon>Scleropages</taxon>
    </lineage>
</organism>
<dbReference type="GO" id="GO:0004102">
    <property type="term" value="F:choline O-acetyltransferase activity"/>
    <property type="evidence" value="ECO:0007669"/>
    <property type="project" value="UniProtKB-EC"/>
</dbReference>
<name>A0A8C9RCB9_SCLFO</name>
<reference evidence="11 12" key="1">
    <citation type="submission" date="2019-04" db="EMBL/GenBank/DDBJ databases">
        <authorList>
            <consortium name="Wellcome Sanger Institute Data Sharing"/>
        </authorList>
    </citation>
    <scope>NUCLEOTIDE SEQUENCE [LARGE SCALE GENOMIC DNA]</scope>
</reference>
<accession>A0A8C9RCB9</accession>
<dbReference type="Ensembl" id="ENSSFOT00015010201.2">
    <property type="protein sequence ID" value="ENSSFOP00015010063.2"/>
    <property type="gene ID" value="ENSSFOG00015006521.2"/>
</dbReference>
<evidence type="ECO:0000256" key="3">
    <source>
        <dbReference type="ARBA" id="ARBA00022979"/>
    </source>
</evidence>